<sequence length="95" mass="11833">MRWANVFFFMKNDWGLIEKWGKMWDLPAPLLVRKEDIMRILKIPDIEHLLYEICYLNKYIEEEFLFRIWLSLHAGRSDARMIAFRRLMITFMKYR</sequence>
<dbReference type="EMBL" id="JAGFBR010000006">
    <property type="protein sequence ID" value="KAH0466147.1"/>
    <property type="molecule type" value="Genomic_DNA"/>
</dbReference>
<gene>
    <name evidence="1" type="ORF">IEQ34_006250</name>
</gene>
<evidence type="ECO:0000313" key="2">
    <source>
        <dbReference type="Proteomes" id="UP000775213"/>
    </source>
</evidence>
<organism evidence="1 2">
    <name type="scientific">Dendrobium chrysotoxum</name>
    <name type="common">Orchid</name>
    <dbReference type="NCBI Taxonomy" id="161865"/>
    <lineage>
        <taxon>Eukaryota</taxon>
        <taxon>Viridiplantae</taxon>
        <taxon>Streptophyta</taxon>
        <taxon>Embryophyta</taxon>
        <taxon>Tracheophyta</taxon>
        <taxon>Spermatophyta</taxon>
        <taxon>Magnoliopsida</taxon>
        <taxon>Liliopsida</taxon>
        <taxon>Asparagales</taxon>
        <taxon>Orchidaceae</taxon>
        <taxon>Epidendroideae</taxon>
        <taxon>Malaxideae</taxon>
        <taxon>Dendrobiinae</taxon>
        <taxon>Dendrobium</taxon>
    </lineage>
</organism>
<name>A0AAV7HCD1_DENCH</name>
<reference evidence="1 2" key="1">
    <citation type="journal article" date="2021" name="Hortic Res">
        <title>Chromosome-scale assembly of the Dendrobium chrysotoxum genome enhances the understanding of orchid evolution.</title>
        <authorList>
            <person name="Zhang Y."/>
            <person name="Zhang G.Q."/>
            <person name="Zhang D."/>
            <person name="Liu X.D."/>
            <person name="Xu X.Y."/>
            <person name="Sun W.H."/>
            <person name="Yu X."/>
            <person name="Zhu X."/>
            <person name="Wang Z.W."/>
            <person name="Zhao X."/>
            <person name="Zhong W.Y."/>
            <person name="Chen H."/>
            <person name="Yin W.L."/>
            <person name="Huang T."/>
            <person name="Niu S.C."/>
            <person name="Liu Z.J."/>
        </authorList>
    </citation>
    <scope>NUCLEOTIDE SEQUENCE [LARGE SCALE GENOMIC DNA]</scope>
    <source>
        <strain evidence="1">Lindl</strain>
    </source>
</reference>
<accession>A0AAV7HCD1</accession>
<dbReference type="AlphaFoldDB" id="A0AAV7HCD1"/>
<dbReference type="Proteomes" id="UP000775213">
    <property type="component" value="Unassembled WGS sequence"/>
</dbReference>
<proteinExistence type="predicted"/>
<evidence type="ECO:0000313" key="1">
    <source>
        <dbReference type="EMBL" id="KAH0466147.1"/>
    </source>
</evidence>
<keyword evidence="2" id="KW-1185">Reference proteome</keyword>
<protein>
    <submittedName>
        <fullName evidence="1">Uncharacterized protein</fullName>
    </submittedName>
</protein>
<comment type="caution">
    <text evidence="1">The sequence shown here is derived from an EMBL/GenBank/DDBJ whole genome shotgun (WGS) entry which is preliminary data.</text>
</comment>